<protein>
    <submittedName>
        <fullName evidence="1">Uncharacterized protein</fullName>
    </submittedName>
</protein>
<dbReference type="EMBL" id="SELW01000404">
    <property type="protein sequence ID" value="TID28411.1"/>
    <property type="molecule type" value="Genomic_DNA"/>
</dbReference>
<evidence type="ECO:0000313" key="2">
    <source>
        <dbReference type="Proteomes" id="UP000307173"/>
    </source>
</evidence>
<sequence length="304" mass="35457">MSNSAATTSDKKTIANKDRIILDLSNKFKVDDAVLRSLEIEGISARAPYVNLISKGMKPVEKFELYTDFLEFYRNLKHKFTRMGFKQDFILFEEDKVMETGEVSNLILNQYFEDSLITTLVDRDYNNLEAAILNSHGEDYSGFAILGDFMERTIGYRSTFFDLRKAYEKVQFGFNVNNVDAINTHIRNIEIAQKWYTIDAELTDRQIAQIIAENISYETKRKMIEWAMLELHKHYESDQFHIMFKTTKELLNFINSYCKKAYKKKFTIYALEAREEARISEYGPPIDSLTTAGTDNNRDQQGIF</sequence>
<organism evidence="1 2">
    <name type="scientific">Pichia inconspicua</name>
    <dbReference type="NCBI Taxonomy" id="52247"/>
    <lineage>
        <taxon>Eukaryota</taxon>
        <taxon>Fungi</taxon>
        <taxon>Dikarya</taxon>
        <taxon>Ascomycota</taxon>
        <taxon>Saccharomycotina</taxon>
        <taxon>Pichiomycetes</taxon>
        <taxon>Pichiales</taxon>
        <taxon>Pichiaceae</taxon>
        <taxon>Pichia</taxon>
    </lineage>
</organism>
<proteinExistence type="predicted"/>
<dbReference type="AlphaFoldDB" id="A0A4T0X1H6"/>
<name>A0A4T0X1H6_9ASCO</name>
<evidence type="ECO:0000313" key="1">
    <source>
        <dbReference type="EMBL" id="TID28411.1"/>
    </source>
</evidence>
<comment type="caution">
    <text evidence="1">The sequence shown here is derived from an EMBL/GenBank/DDBJ whole genome shotgun (WGS) entry which is preliminary data.</text>
</comment>
<dbReference type="Proteomes" id="UP000307173">
    <property type="component" value="Unassembled WGS sequence"/>
</dbReference>
<accession>A0A4T0X1H6</accession>
<gene>
    <name evidence="1" type="ORF">CANINC_002487</name>
</gene>
<reference evidence="1 2" key="1">
    <citation type="journal article" date="2019" name="Front. Genet.">
        <title>Whole-Genome Sequencing of the Opportunistic Yeast Pathogen Candida inconspicua Uncovers Its Hybrid Origin.</title>
        <authorList>
            <person name="Mixao V."/>
            <person name="Hansen A.P."/>
            <person name="Saus E."/>
            <person name="Boekhout T."/>
            <person name="Lass-Florl C."/>
            <person name="Gabaldon T."/>
        </authorList>
    </citation>
    <scope>NUCLEOTIDE SEQUENCE [LARGE SCALE GENOMIC DNA]</scope>
    <source>
        <strain evidence="1 2">CBS 180</strain>
    </source>
</reference>
<keyword evidence="2" id="KW-1185">Reference proteome</keyword>